<dbReference type="Proteomes" id="UP000191024">
    <property type="component" value="Chromosome D"/>
</dbReference>
<dbReference type="GO" id="GO:0046854">
    <property type="term" value="P:phosphatidylinositol phosphate biosynthetic process"/>
    <property type="evidence" value="ECO:0007669"/>
    <property type="project" value="InterPro"/>
</dbReference>
<dbReference type="OrthoDB" id="10254945at2759"/>
<dbReference type="PROSITE" id="PS00629">
    <property type="entry name" value="IMP_1"/>
    <property type="match status" value="1"/>
</dbReference>
<comment type="cofactor">
    <cofactor evidence="2 9 10">
        <name>Mg(2+)</name>
        <dbReference type="ChEBI" id="CHEBI:18420"/>
    </cofactor>
</comment>
<keyword evidence="7 10" id="KW-0378">Hydrolase</keyword>
<keyword evidence="8 9" id="KW-0460">Magnesium</keyword>
<dbReference type="GO" id="GO:0071545">
    <property type="term" value="P:inositol phosphate catabolic process"/>
    <property type="evidence" value="ECO:0007669"/>
    <property type="project" value="UniProtKB-ARBA"/>
</dbReference>
<dbReference type="SUPFAM" id="SSF56655">
    <property type="entry name" value="Carbohydrate phosphatase"/>
    <property type="match status" value="1"/>
</dbReference>
<evidence type="ECO:0000313" key="12">
    <source>
        <dbReference type="Proteomes" id="UP000191024"/>
    </source>
</evidence>
<comment type="pathway">
    <text evidence="3 10">Polyol metabolism; myo-inositol biosynthesis; myo-inositol from D-glucose 6-phosphate: step 2/2.</text>
</comment>
<comment type="catalytic activity">
    <reaction evidence="1 10">
        <text>a myo-inositol phosphate + H2O = myo-inositol + phosphate</text>
        <dbReference type="Rhea" id="RHEA:24056"/>
        <dbReference type="ChEBI" id="CHEBI:15377"/>
        <dbReference type="ChEBI" id="CHEBI:17268"/>
        <dbReference type="ChEBI" id="CHEBI:43474"/>
        <dbReference type="ChEBI" id="CHEBI:84139"/>
        <dbReference type="EC" id="3.1.3.25"/>
    </reaction>
</comment>
<dbReference type="PANTHER" id="PTHR20854:SF4">
    <property type="entry name" value="INOSITOL-1-MONOPHOSPHATASE-RELATED"/>
    <property type="match status" value="1"/>
</dbReference>
<evidence type="ECO:0000256" key="7">
    <source>
        <dbReference type="ARBA" id="ARBA00022801"/>
    </source>
</evidence>
<dbReference type="UniPathway" id="UPA00823">
    <property type="reaction ID" value="UER00788"/>
</dbReference>
<keyword evidence="5" id="KW-0452">Lithium</keyword>
<evidence type="ECO:0000256" key="4">
    <source>
        <dbReference type="ARBA" id="ARBA00009759"/>
    </source>
</evidence>
<feature type="binding site" evidence="9">
    <location>
        <position position="94"/>
    </location>
    <ligand>
        <name>Mg(2+)</name>
        <dbReference type="ChEBI" id="CHEBI:18420"/>
        <label>1</label>
        <note>catalytic</note>
    </ligand>
</feature>
<dbReference type="STRING" id="1230905.A0A1G4JA36"/>
<dbReference type="GO" id="GO:0006021">
    <property type="term" value="P:inositol biosynthetic process"/>
    <property type="evidence" value="ECO:0007669"/>
    <property type="project" value="UniProtKB-UniPathway"/>
</dbReference>
<dbReference type="FunFam" id="3.40.190.80:FF:000012">
    <property type="entry name" value="Inositol-1-monophosphatase"/>
    <property type="match status" value="1"/>
</dbReference>
<dbReference type="Gene3D" id="3.30.540.10">
    <property type="entry name" value="Fructose-1,6-Bisphosphatase, subunit A, domain 1"/>
    <property type="match status" value="1"/>
</dbReference>
<evidence type="ECO:0000313" key="11">
    <source>
        <dbReference type="EMBL" id="SCU86851.1"/>
    </source>
</evidence>
<evidence type="ECO:0000256" key="2">
    <source>
        <dbReference type="ARBA" id="ARBA00001946"/>
    </source>
</evidence>
<evidence type="ECO:0000256" key="8">
    <source>
        <dbReference type="ARBA" id="ARBA00022842"/>
    </source>
</evidence>
<dbReference type="PROSITE" id="PS00630">
    <property type="entry name" value="IMP_2"/>
    <property type="match status" value="1"/>
</dbReference>
<evidence type="ECO:0000256" key="6">
    <source>
        <dbReference type="ARBA" id="ARBA00022723"/>
    </source>
</evidence>
<dbReference type="InterPro" id="IPR000760">
    <property type="entry name" value="Inositol_monophosphatase-like"/>
</dbReference>
<dbReference type="InterPro" id="IPR020583">
    <property type="entry name" value="Inositol_monoP_metal-BS"/>
</dbReference>
<evidence type="ECO:0000256" key="3">
    <source>
        <dbReference type="ARBA" id="ARBA00005152"/>
    </source>
</evidence>
<feature type="binding site" evidence="9">
    <location>
        <position position="233"/>
    </location>
    <ligand>
        <name>Mg(2+)</name>
        <dbReference type="ChEBI" id="CHEBI:18420"/>
        <label>1</label>
        <note>catalytic</note>
    </ligand>
</feature>
<dbReference type="EC" id="3.1.3.25" evidence="10"/>
<organism evidence="11 12">
    <name type="scientific">Lachancea mirantina</name>
    <dbReference type="NCBI Taxonomy" id="1230905"/>
    <lineage>
        <taxon>Eukaryota</taxon>
        <taxon>Fungi</taxon>
        <taxon>Dikarya</taxon>
        <taxon>Ascomycota</taxon>
        <taxon>Saccharomycotina</taxon>
        <taxon>Saccharomycetes</taxon>
        <taxon>Saccharomycetales</taxon>
        <taxon>Saccharomycetaceae</taxon>
        <taxon>Lachancea</taxon>
    </lineage>
</organism>
<evidence type="ECO:0000256" key="5">
    <source>
        <dbReference type="ARBA" id="ARBA00022671"/>
    </source>
</evidence>
<keyword evidence="12" id="KW-1185">Reference proteome</keyword>
<dbReference type="Pfam" id="PF00459">
    <property type="entry name" value="Inositol_P"/>
    <property type="match status" value="1"/>
</dbReference>
<sequence length="298" mass="32707">MVLSKQELKNIETVLVELATKEVGPVLKENAGKMFDSFDDKANQVDLVTAIDKQIEQTILKRLKAEYPDFHFIGEESYTSADREISDAPTFIVDPIDGTTNFIHGYPYSCTSMGLVEKGVPVVGVVYNPHLNQLYHASQGNGAFLNGEPLKPVERPLGLQRSIIALESGSERSSGSSGDDNFDIKQATYRSLLSDQGGYIHGSRSCGSAAMNMCMVASGYLDAYWEGGCWAWDVCAGWCILTETGGKVVGGNANEWKIPVDERCYLAVRGGASESSQDKFIEEFWSHVAGKLKYFWQG</sequence>
<feature type="binding site" evidence="9">
    <location>
        <position position="75"/>
    </location>
    <ligand>
        <name>Mg(2+)</name>
        <dbReference type="ChEBI" id="CHEBI:18420"/>
        <label>1</label>
        <note>catalytic</note>
    </ligand>
</feature>
<dbReference type="GO" id="GO:0007165">
    <property type="term" value="P:signal transduction"/>
    <property type="evidence" value="ECO:0007669"/>
    <property type="project" value="TreeGrafter"/>
</dbReference>
<evidence type="ECO:0000256" key="10">
    <source>
        <dbReference type="RuleBase" id="RU364068"/>
    </source>
</evidence>
<dbReference type="EMBL" id="LT598463">
    <property type="protein sequence ID" value="SCU86851.1"/>
    <property type="molecule type" value="Genomic_DNA"/>
</dbReference>
<evidence type="ECO:0000256" key="9">
    <source>
        <dbReference type="PIRSR" id="PIRSR600760-2"/>
    </source>
</evidence>
<dbReference type="InterPro" id="IPR020550">
    <property type="entry name" value="Inositol_monophosphatase_CS"/>
</dbReference>
<accession>A0A1G4JA36</accession>
<proteinExistence type="inferred from homology"/>
<protein>
    <recommendedName>
        <fullName evidence="10">Inositol-1-monophosphatase</fullName>
        <ecNumber evidence="10">3.1.3.25</ecNumber>
    </recommendedName>
</protein>
<dbReference type="GO" id="GO:0008934">
    <property type="term" value="F:inositol monophosphate 1-phosphatase activity"/>
    <property type="evidence" value="ECO:0007669"/>
    <property type="project" value="InterPro"/>
</dbReference>
<gene>
    <name evidence="11" type="ORF">LAMI_0D03840G</name>
</gene>
<keyword evidence="6 9" id="KW-0479">Metal-binding</keyword>
<feature type="binding site" evidence="9">
    <location>
        <position position="96"/>
    </location>
    <ligand>
        <name>Mg(2+)</name>
        <dbReference type="ChEBI" id="CHEBI:18420"/>
        <label>1</label>
        <note>catalytic</note>
    </ligand>
</feature>
<dbReference type="FunFam" id="3.30.540.10:FF:000013">
    <property type="entry name" value="Inositol-1-monophosphatase"/>
    <property type="match status" value="1"/>
</dbReference>
<dbReference type="Gene3D" id="3.40.190.80">
    <property type="match status" value="1"/>
</dbReference>
<comment type="similarity">
    <text evidence="4 10">Belongs to the inositol monophosphatase superfamily.</text>
</comment>
<evidence type="ECO:0000256" key="1">
    <source>
        <dbReference type="ARBA" id="ARBA00001033"/>
    </source>
</evidence>
<dbReference type="GO" id="GO:0046872">
    <property type="term" value="F:metal ion binding"/>
    <property type="evidence" value="ECO:0007669"/>
    <property type="project" value="UniProtKB-KW"/>
</dbReference>
<dbReference type="AlphaFoldDB" id="A0A1G4JA36"/>
<dbReference type="PRINTS" id="PR00377">
    <property type="entry name" value="IMPHPHTASES"/>
</dbReference>
<dbReference type="CDD" id="cd01639">
    <property type="entry name" value="IMPase"/>
    <property type="match status" value="1"/>
</dbReference>
<dbReference type="InterPro" id="IPR033942">
    <property type="entry name" value="IMPase"/>
</dbReference>
<reference evidence="11 12" key="1">
    <citation type="submission" date="2016-03" db="EMBL/GenBank/DDBJ databases">
        <authorList>
            <person name="Devillers H."/>
        </authorList>
    </citation>
    <scope>NUCLEOTIDE SEQUENCE [LARGE SCALE GENOMIC DNA]</scope>
    <source>
        <strain evidence="11">CBS 11717</strain>
    </source>
</reference>
<name>A0A1G4JA36_9SACH</name>
<feature type="binding site" evidence="9">
    <location>
        <position position="97"/>
    </location>
    <ligand>
        <name>Mg(2+)</name>
        <dbReference type="ChEBI" id="CHEBI:18420"/>
        <label>1</label>
        <note>catalytic</note>
    </ligand>
</feature>
<dbReference type="PANTHER" id="PTHR20854">
    <property type="entry name" value="INOSITOL MONOPHOSPHATASE"/>
    <property type="match status" value="1"/>
</dbReference>